<dbReference type="Proteomes" id="UP000325933">
    <property type="component" value="Unassembled WGS sequence"/>
</dbReference>
<dbReference type="GO" id="GO:0006571">
    <property type="term" value="P:tyrosine biosynthetic process"/>
    <property type="evidence" value="ECO:0007669"/>
    <property type="project" value="InterPro"/>
</dbReference>
<dbReference type="PROSITE" id="PS51176">
    <property type="entry name" value="PDH_ADH"/>
    <property type="match status" value="1"/>
</dbReference>
<dbReference type="GO" id="GO:0070403">
    <property type="term" value="F:NAD+ binding"/>
    <property type="evidence" value="ECO:0007669"/>
    <property type="project" value="InterPro"/>
</dbReference>
<dbReference type="Proteomes" id="UP000326364">
    <property type="component" value="Unassembled WGS sequence"/>
</dbReference>
<organism evidence="4 5">
    <name type="scientific">Sphingobium limneticum</name>
    <dbReference type="NCBI Taxonomy" id="1007511"/>
    <lineage>
        <taxon>Bacteria</taxon>
        <taxon>Pseudomonadati</taxon>
        <taxon>Pseudomonadota</taxon>
        <taxon>Alphaproteobacteria</taxon>
        <taxon>Sphingomonadales</taxon>
        <taxon>Sphingomonadaceae</taxon>
        <taxon>Sphingobium</taxon>
    </lineage>
</organism>
<reference evidence="5 6" key="1">
    <citation type="submission" date="2019-09" db="EMBL/GenBank/DDBJ databases">
        <authorList>
            <person name="Feng G."/>
        </authorList>
    </citation>
    <scope>NUCLEOTIDE SEQUENCE [LARGE SCALE GENOMIC DNA]</scope>
    <source>
        <strain evidence="4 5">KACC 19283</strain>
        <strain evidence="3 6">KACC 19284</strain>
    </source>
</reference>
<dbReference type="SUPFAM" id="SSF48179">
    <property type="entry name" value="6-phosphogluconate dehydrogenase C-terminal domain-like"/>
    <property type="match status" value="1"/>
</dbReference>
<dbReference type="EMBL" id="VYQB01000002">
    <property type="protein sequence ID" value="KAA9020983.1"/>
    <property type="molecule type" value="Genomic_DNA"/>
</dbReference>
<dbReference type="InterPro" id="IPR050812">
    <property type="entry name" value="Preph/Arog_dehydrog"/>
</dbReference>
<dbReference type="InterPro" id="IPR003099">
    <property type="entry name" value="Prephen_DH"/>
</dbReference>
<evidence type="ECO:0000259" key="2">
    <source>
        <dbReference type="PROSITE" id="PS51176"/>
    </source>
</evidence>
<dbReference type="InterPro" id="IPR008927">
    <property type="entry name" value="6-PGluconate_DH-like_C_sf"/>
</dbReference>
<dbReference type="Gene3D" id="3.40.50.720">
    <property type="entry name" value="NAD(P)-binding Rossmann-like Domain"/>
    <property type="match status" value="1"/>
</dbReference>
<protein>
    <submittedName>
        <fullName evidence="4">Prephenate dehydrogenase</fullName>
    </submittedName>
</protein>
<evidence type="ECO:0000313" key="5">
    <source>
        <dbReference type="Proteomes" id="UP000325933"/>
    </source>
</evidence>
<dbReference type="PANTHER" id="PTHR21363:SF0">
    <property type="entry name" value="PREPHENATE DEHYDROGENASE [NADP(+)]"/>
    <property type="match status" value="1"/>
</dbReference>
<dbReference type="GO" id="GO:0008977">
    <property type="term" value="F:prephenate dehydrogenase (NAD+) activity"/>
    <property type="evidence" value="ECO:0007669"/>
    <property type="project" value="InterPro"/>
</dbReference>
<dbReference type="InterPro" id="IPR046826">
    <property type="entry name" value="PDH_N"/>
</dbReference>
<feature type="domain" description="Prephenate/arogenate dehydrogenase" evidence="2">
    <location>
        <begin position="1"/>
        <end position="241"/>
    </location>
</feature>
<evidence type="ECO:0000313" key="6">
    <source>
        <dbReference type="Proteomes" id="UP000326364"/>
    </source>
</evidence>
<comment type="caution">
    <text evidence="4">The sequence shown here is derived from an EMBL/GenBank/DDBJ whole genome shotgun (WGS) entry which is preliminary data.</text>
</comment>
<dbReference type="EMBL" id="VYQA01000002">
    <property type="protein sequence ID" value="KAA9033309.1"/>
    <property type="molecule type" value="Genomic_DNA"/>
</dbReference>
<evidence type="ECO:0000256" key="1">
    <source>
        <dbReference type="ARBA" id="ARBA00023002"/>
    </source>
</evidence>
<evidence type="ECO:0000313" key="4">
    <source>
        <dbReference type="EMBL" id="KAA9033309.1"/>
    </source>
</evidence>
<dbReference type="PANTHER" id="PTHR21363">
    <property type="entry name" value="PREPHENATE DEHYDROGENASE"/>
    <property type="match status" value="1"/>
</dbReference>
<dbReference type="GO" id="GO:0004665">
    <property type="term" value="F:prephenate dehydrogenase (NADP+) activity"/>
    <property type="evidence" value="ECO:0007669"/>
    <property type="project" value="InterPro"/>
</dbReference>
<dbReference type="AlphaFoldDB" id="A0A5J5IA59"/>
<name>A0A5J5IA59_9SPHN</name>
<evidence type="ECO:0000313" key="3">
    <source>
        <dbReference type="EMBL" id="KAA9020983.1"/>
    </source>
</evidence>
<keyword evidence="6" id="KW-1185">Reference proteome</keyword>
<proteinExistence type="predicted"/>
<dbReference type="InterPro" id="IPR036291">
    <property type="entry name" value="NAD(P)-bd_dom_sf"/>
</dbReference>
<keyword evidence="1" id="KW-0560">Oxidoreductase</keyword>
<dbReference type="SUPFAM" id="SSF51735">
    <property type="entry name" value="NAD(P)-binding Rossmann-fold domains"/>
    <property type="match status" value="1"/>
</dbReference>
<sequence>MAEYLAPHVAVLAHDPRAVEMPVGVEPASLAQVSGCDIVILAVPVAAMRAVCREMAPYLKPGALVMDVGSVKVEPAAILREELPAHVDLIATHPLFGPQSVGQGMAGLKIVLCPLRGTRARRVATFLRRAFGLAVLFATPEEHDREAAFTQGLTHLIAKAMLRMEHLPERITTRSFDLIRQAVEMVRHDAVGVSRAIEQANPFSAEARDCFFAEMEAVRLECEAPSLPAVRAELVEAWQFS</sequence>
<dbReference type="Pfam" id="PF02153">
    <property type="entry name" value="PDH_N"/>
    <property type="match status" value="1"/>
</dbReference>
<gene>
    <name evidence="4" type="ORF">F4U95_02900</name>
    <name evidence="3" type="ORF">F4U96_02900</name>
</gene>
<accession>A0A5J5IA59</accession>